<feature type="chain" id="PRO_5015461845" evidence="2">
    <location>
        <begin position="44"/>
        <end position="153"/>
    </location>
</feature>
<accession>A0A2S9JS18</accession>
<dbReference type="AlphaFoldDB" id="A0A2S9JS18"/>
<feature type="compositionally biased region" description="Polar residues" evidence="1">
    <location>
        <begin position="138"/>
        <end position="153"/>
    </location>
</feature>
<feature type="signal peptide" evidence="2">
    <location>
        <begin position="1"/>
        <end position="43"/>
    </location>
</feature>
<sequence>MPSNKLYNQIQNFKLFAMKALKIKYLKGAFTVFALCLIGTVSAAPNGNGEEKDDAKNTTPVETKKADSYYFKFNGSPGQETDETLWEQTDNPGAEACSGANDGCLIEVDGDFTTTNSSNERILTQPVPVVNASGHLNPDTSSSMILSASNRNP</sequence>
<evidence type="ECO:0000313" key="3">
    <source>
        <dbReference type="EMBL" id="PRD56044.1"/>
    </source>
</evidence>
<keyword evidence="2" id="KW-0732">Signal</keyword>
<name>A0A2S9JS18_9SPHI</name>
<reference evidence="3 4" key="1">
    <citation type="submission" date="2018-02" db="EMBL/GenBank/DDBJ databases">
        <title>The draft genome of Sphingobacterium gobiense H7.</title>
        <authorList>
            <person name="Li L."/>
            <person name="Liu L."/>
            <person name="Zhang X."/>
            <person name="Wang T."/>
            <person name="Liang L."/>
        </authorList>
    </citation>
    <scope>NUCLEOTIDE SEQUENCE [LARGE SCALE GENOMIC DNA]</scope>
    <source>
        <strain evidence="3 4">ACCC 05757</strain>
    </source>
</reference>
<evidence type="ECO:0000256" key="1">
    <source>
        <dbReference type="SAM" id="MobiDB-lite"/>
    </source>
</evidence>
<evidence type="ECO:0000313" key="4">
    <source>
        <dbReference type="Proteomes" id="UP000238642"/>
    </source>
</evidence>
<keyword evidence="4" id="KW-1185">Reference proteome</keyword>
<protein>
    <submittedName>
        <fullName evidence="3">Uncharacterized protein</fullName>
    </submittedName>
</protein>
<proteinExistence type="predicted"/>
<gene>
    <name evidence="3" type="ORF">C5749_01775</name>
</gene>
<dbReference type="EMBL" id="PVBS01000001">
    <property type="protein sequence ID" value="PRD56044.1"/>
    <property type="molecule type" value="Genomic_DNA"/>
</dbReference>
<organism evidence="3 4">
    <name type="scientific">Sphingobacterium gobiense</name>
    <dbReference type="NCBI Taxonomy" id="1382456"/>
    <lineage>
        <taxon>Bacteria</taxon>
        <taxon>Pseudomonadati</taxon>
        <taxon>Bacteroidota</taxon>
        <taxon>Sphingobacteriia</taxon>
        <taxon>Sphingobacteriales</taxon>
        <taxon>Sphingobacteriaceae</taxon>
        <taxon>Sphingobacterium</taxon>
    </lineage>
</organism>
<dbReference type="Proteomes" id="UP000238642">
    <property type="component" value="Unassembled WGS sequence"/>
</dbReference>
<comment type="caution">
    <text evidence="3">The sequence shown here is derived from an EMBL/GenBank/DDBJ whole genome shotgun (WGS) entry which is preliminary data.</text>
</comment>
<evidence type="ECO:0000256" key="2">
    <source>
        <dbReference type="SAM" id="SignalP"/>
    </source>
</evidence>
<feature type="region of interest" description="Disordered" evidence="1">
    <location>
        <begin position="129"/>
        <end position="153"/>
    </location>
</feature>